<dbReference type="Proteomes" id="UP000481030">
    <property type="component" value="Unassembled WGS sequence"/>
</dbReference>
<keyword evidence="4 8" id="KW-0812">Transmembrane</keyword>
<comment type="subcellular location">
    <subcellularLocation>
        <location evidence="1">Cell membrane</location>
        <topology evidence="1">Multi-pass membrane protein</topology>
    </subcellularLocation>
</comment>
<dbReference type="NCBIfam" id="TIGR03426">
    <property type="entry name" value="shape_MreD"/>
    <property type="match status" value="1"/>
</dbReference>
<dbReference type="OrthoDB" id="1653857at2"/>
<protein>
    <submittedName>
        <fullName evidence="9">Rod shape-determining protein MreD</fullName>
    </submittedName>
</protein>
<name>A0A6L3VAM1_9BACI</name>
<keyword evidence="7 8" id="KW-0472">Membrane</keyword>
<dbReference type="EMBL" id="WBOS01000001">
    <property type="protein sequence ID" value="KAB2338711.1"/>
    <property type="molecule type" value="Genomic_DNA"/>
</dbReference>
<proteinExistence type="inferred from homology"/>
<keyword evidence="5" id="KW-0133">Cell shape</keyword>
<feature type="transmembrane region" description="Helical" evidence="8">
    <location>
        <begin position="96"/>
        <end position="119"/>
    </location>
</feature>
<keyword evidence="10" id="KW-1185">Reference proteome</keyword>
<dbReference type="GO" id="GO:0005886">
    <property type="term" value="C:plasma membrane"/>
    <property type="evidence" value="ECO:0007669"/>
    <property type="project" value="UniProtKB-SubCell"/>
</dbReference>
<evidence type="ECO:0000256" key="4">
    <source>
        <dbReference type="ARBA" id="ARBA00022692"/>
    </source>
</evidence>
<sequence length="171" mass="19766">MRKLLLPLLLMLLFIGESIFVELMPEHLFGGSNIIAPRFLIVALLFLTVYGPRRYGILYSFVFGLLFDVVYTEIIGIYLFMFPLVAYIILKLMKILQTNIVIVSIMVIIGIMLLELGVYEMYFLIHKTNMDFSTFLSLRLLPTTIFNMIFVILAAYPLKKYYDKLVASLDV</sequence>
<evidence type="ECO:0000256" key="7">
    <source>
        <dbReference type="ARBA" id="ARBA00023136"/>
    </source>
</evidence>
<reference evidence="9 10" key="1">
    <citation type="journal article" date="2016" name="Antonie Van Leeuwenhoek">
        <title>Bacillus depressus sp. nov., isolated from soil of a sunflower field.</title>
        <authorList>
            <person name="Wei X."/>
            <person name="Xin D."/>
            <person name="Xin Y."/>
            <person name="Zhang H."/>
            <person name="Wang T."/>
            <person name="Zhang J."/>
        </authorList>
    </citation>
    <scope>NUCLEOTIDE SEQUENCE [LARGE SCALE GENOMIC DNA]</scope>
    <source>
        <strain evidence="9 10">BZ1</strain>
    </source>
</reference>
<keyword evidence="3" id="KW-1003">Cell membrane</keyword>
<evidence type="ECO:0000256" key="3">
    <source>
        <dbReference type="ARBA" id="ARBA00022475"/>
    </source>
</evidence>
<evidence type="ECO:0000256" key="1">
    <source>
        <dbReference type="ARBA" id="ARBA00004651"/>
    </source>
</evidence>
<comment type="similarity">
    <text evidence="2">Belongs to the MreD family.</text>
</comment>
<dbReference type="RefSeq" id="WP_151533451.1">
    <property type="nucleotide sequence ID" value="NZ_WBOS01000001.1"/>
</dbReference>
<feature type="transmembrane region" description="Helical" evidence="8">
    <location>
        <begin position="28"/>
        <end position="50"/>
    </location>
</feature>
<keyword evidence="6 8" id="KW-1133">Transmembrane helix</keyword>
<dbReference type="AlphaFoldDB" id="A0A6L3VAM1"/>
<comment type="caution">
    <text evidence="9">The sequence shown here is derived from an EMBL/GenBank/DDBJ whole genome shotgun (WGS) entry which is preliminary data.</text>
</comment>
<dbReference type="GO" id="GO:0008360">
    <property type="term" value="P:regulation of cell shape"/>
    <property type="evidence" value="ECO:0007669"/>
    <property type="project" value="UniProtKB-KW"/>
</dbReference>
<organism evidence="9 10">
    <name type="scientific">Cytobacillus depressus</name>
    <dbReference type="NCBI Taxonomy" id="1602942"/>
    <lineage>
        <taxon>Bacteria</taxon>
        <taxon>Bacillati</taxon>
        <taxon>Bacillota</taxon>
        <taxon>Bacilli</taxon>
        <taxon>Bacillales</taxon>
        <taxon>Bacillaceae</taxon>
        <taxon>Cytobacillus</taxon>
    </lineage>
</organism>
<dbReference type="Pfam" id="PF04093">
    <property type="entry name" value="MreD"/>
    <property type="match status" value="1"/>
</dbReference>
<evidence type="ECO:0000256" key="2">
    <source>
        <dbReference type="ARBA" id="ARBA00007776"/>
    </source>
</evidence>
<dbReference type="InterPro" id="IPR007227">
    <property type="entry name" value="Cell_shape_determining_MreD"/>
</dbReference>
<evidence type="ECO:0000313" key="9">
    <source>
        <dbReference type="EMBL" id="KAB2338711.1"/>
    </source>
</evidence>
<evidence type="ECO:0000313" key="10">
    <source>
        <dbReference type="Proteomes" id="UP000481030"/>
    </source>
</evidence>
<feature type="transmembrane region" description="Helical" evidence="8">
    <location>
        <begin position="140"/>
        <end position="158"/>
    </location>
</feature>
<evidence type="ECO:0000256" key="8">
    <source>
        <dbReference type="SAM" id="Phobius"/>
    </source>
</evidence>
<evidence type="ECO:0000256" key="6">
    <source>
        <dbReference type="ARBA" id="ARBA00022989"/>
    </source>
</evidence>
<evidence type="ECO:0000256" key="5">
    <source>
        <dbReference type="ARBA" id="ARBA00022960"/>
    </source>
</evidence>
<feature type="transmembrane region" description="Helical" evidence="8">
    <location>
        <begin position="57"/>
        <end position="90"/>
    </location>
</feature>
<accession>A0A6L3VAM1</accession>
<gene>
    <name evidence="9" type="primary">mreD</name>
    <name evidence="9" type="ORF">F7731_03955</name>
</gene>